<organism evidence="5">
    <name type="scientific">Aureimonas frigidaquae</name>
    <dbReference type="NCBI Taxonomy" id="424757"/>
    <lineage>
        <taxon>Bacteria</taxon>
        <taxon>Pseudomonadati</taxon>
        <taxon>Pseudomonadota</taxon>
        <taxon>Alphaproteobacteria</taxon>
        <taxon>Hyphomicrobiales</taxon>
        <taxon>Aurantimonadaceae</taxon>
        <taxon>Aureimonas</taxon>
    </lineage>
</organism>
<dbReference type="HAMAP" id="MF_00262">
    <property type="entry name" value="MinE"/>
    <property type="match status" value="1"/>
</dbReference>
<dbReference type="EMBL" id="LC066376">
    <property type="protein sequence ID" value="BAT27971.1"/>
    <property type="molecule type" value="Genomic_DNA"/>
</dbReference>
<comment type="similarity">
    <text evidence="1 4">Belongs to the MinE family.</text>
</comment>
<accession>A0A0P0Z1R2</accession>
<comment type="function">
    <text evidence="3 4">Prevents the cell division inhibition by proteins MinC and MinD at internal division sites while permitting inhibition at polar sites. This ensures cell division at the proper site by restricting the formation of a division septum at the midpoint of the long axis of the cell.</text>
</comment>
<keyword evidence="4" id="KW-0131">Cell cycle</keyword>
<dbReference type="InterPro" id="IPR036707">
    <property type="entry name" value="MinE_sf"/>
</dbReference>
<dbReference type="NCBIfam" id="NF001422">
    <property type="entry name" value="PRK00296.1"/>
    <property type="match status" value="1"/>
</dbReference>
<dbReference type="Pfam" id="PF03776">
    <property type="entry name" value="MinE"/>
    <property type="match status" value="1"/>
</dbReference>
<evidence type="ECO:0000256" key="3">
    <source>
        <dbReference type="ARBA" id="ARBA00025265"/>
    </source>
</evidence>
<evidence type="ECO:0000256" key="2">
    <source>
        <dbReference type="ARBA" id="ARBA00020112"/>
    </source>
</evidence>
<dbReference type="RefSeq" id="WP_062227979.1">
    <property type="nucleotide sequence ID" value="NZ_BBWR01000010.1"/>
</dbReference>
<dbReference type="GO" id="GO:0051301">
    <property type="term" value="P:cell division"/>
    <property type="evidence" value="ECO:0007669"/>
    <property type="project" value="UniProtKB-KW"/>
</dbReference>
<dbReference type="AlphaFoldDB" id="A0A0P0Z1R2"/>
<dbReference type="SUPFAM" id="SSF55229">
    <property type="entry name" value="Cell division protein MinE topological specificity domain"/>
    <property type="match status" value="1"/>
</dbReference>
<evidence type="ECO:0000256" key="1">
    <source>
        <dbReference type="ARBA" id="ARBA00008168"/>
    </source>
</evidence>
<sequence length="93" mass="10130">MSIFNLFARRNTAPAARERLQVLLAHERATLGQSDLVAVLREEILAVIAKHVNIDREKVKVSMDRGDAISTLEVDIELPLAEAGGARARVANG</sequence>
<evidence type="ECO:0000313" key="5">
    <source>
        <dbReference type="EMBL" id="BAT27971.1"/>
    </source>
</evidence>
<proteinExistence type="inferred from homology"/>
<reference evidence="5" key="1">
    <citation type="journal article" date="2015" name="Proc. Natl. Acad. Sci. U.S.A.">
        <title>Bacterial clade with the ribosomal RNA operon on a small plasmid rather than the chromosome.</title>
        <authorList>
            <person name="Anda M."/>
            <person name="Ohtsubo Y."/>
            <person name="Okubo T."/>
            <person name="Sugawara M."/>
            <person name="Nagata Y."/>
            <person name="Tsuda M."/>
            <person name="Minamisawa K."/>
            <person name="Mitsui H."/>
        </authorList>
    </citation>
    <scope>NUCLEOTIDE SEQUENCE</scope>
    <source>
        <strain evidence="5">JCM 14755</strain>
    </source>
</reference>
<name>A0A0P0Z1R2_9HYPH</name>
<dbReference type="NCBIfam" id="TIGR01215">
    <property type="entry name" value="minE"/>
    <property type="match status" value="1"/>
</dbReference>
<keyword evidence="4 5" id="KW-0132">Cell division</keyword>
<evidence type="ECO:0000256" key="4">
    <source>
        <dbReference type="HAMAP-Rule" id="MF_00262"/>
    </source>
</evidence>
<dbReference type="GO" id="GO:0032955">
    <property type="term" value="P:regulation of division septum assembly"/>
    <property type="evidence" value="ECO:0007669"/>
    <property type="project" value="InterPro"/>
</dbReference>
<dbReference type="OrthoDB" id="9802655at2"/>
<protein>
    <recommendedName>
        <fullName evidence="2 4">Cell division topological specificity factor</fullName>
    </recommendedName>
</protein>
<dbReference type="Gene3D" id="3.30.1070.10">
    <property type="entry name" value="Cell division topological specificity factor MinE"/>
    <property type="match status" value="1"/>
</dbReference>
<gene>
    <name evidence="4" type="primary">minE</name>
</gene>
<dbReference type="InterPro" id="IPR005527">
    <property type="entry name" value="MinE"/>
</dbReference>